<dbReference type="InterPro" id="IPR010985">
    <property type="entry name" value="Ribbon_hlx_hlx"/>
</dbReference>
<dbReference type="EMBL" id="DMAN01000358">
    <property type="protein sequence ID" value="HAE28643.1"/>
    <property type="molecule type" value="Genomic_DNA"/>
</dbReference>
<protein>
    <submittedName>
        <fullName evidence="1">Uncharacterized protein</fullName>
    </submittedName>
</protein>
<dbReference type="Proteomes" id="UP000259610">
    <property type="component" value="Unassembled WGS sequence"/>
</dbReference>
<accession>A0A3B9H1S1</accession>
<name>A0A3B9H1S1_9PROT</name>
<dbReference type="Gene3D" id="1.10.1220.10">
    <property type="entry name" value="Met repressor-like"/>
    <property type="match status" value="1"/>
</dbReference>
<dbReference type="SUPFAM" id="SSF47598">
    <property type="entry name" value="Ribbon-helix-helix"/>
    <property type="match status" value="1"/>
</dbReference>
<organism evidence="1 2">
    <name type="scientific">Hyphomonas adhaerens</name>
    <dbReference type="NCBI Taxonomy" id="81029"/>
    <lineage>
        <taxon>Bacteria</taxon>
        <taxon>Pseudomonadati</taxon>
        <taxon>Pseudomonadota</taxon>
        <taxon>Alphaproteobacteria</taxon>
        <taxon>Hyphomonadales</taxon>
        <taxon>Hyphomonadaceae</taxon>
        <taxon>Hyphomonas</taxon>
    </lineage>
</organism>
<comment type="caution">
    <text evidence="1">The sequence shown here is derived from an EMBL/GenBank/DDBJ whole genome shotgun (WGS) entry which is preliminary data.</text>
</comment>
<dbReference type="RefSeq" id="WP_112072845.1">
    <property type="nucleotide sequence ID" value="NZ_CAJWRG010000170.1"/>
</dbReference>
<evidence type="ECO:0000313" key="1">
    <source>
        <dbReference type="EMBL" id="HAE28643.1"/>
    </source>
</evidence>
<evidence type="ECO:0000313" key="2">
    <source>
        <dbReference type="Proteomes" id="UP000259610"/>
    </source>
</evidence>
<dbReference type="GO" id="GO:0006355">
    <property type="term" value="P:regulation of DNA-templated transcription"/>
    <property type="evidence" value="ECO:0007669"/>
    <property type="project" value="InterPro"/>
</dbReference>
<reference evidence="1 2" key="1">
    <citation type="journal article" date="2018" name="Nat. Biotechnol.">
        <title>A standardized bacterial taxonomy based on genome phylogeny substantially revises the tree of life.</title>
        <authorList>
            <person name="Parks D.H."/>
            <person name="Chuvochina M."/>
            <person name="Waite D.W."/>
            <person name="Rinke C."/>
            <person name="Skarshewski A."/>
            <person name="Chaumeil P.A."/>
            <person name="Hugenholtz P."/>
        </authorList>
    </citation>
    <scope>NUCLEOTIDE SEQUENCE [LARGE SCALE GENOMIC DNA]</scope>
    <source>
        <strain evidence="1">UBA8733</strain>
    </source>
</reference>
<dbReference type="InterPro" id="IPR013321">
    <property type="entry name" value="Arc_rbn_hlx_hlx"/>
</dbReference>
<proteinExistence type="predicted"/>
<dbReference type="AlphaFoldDB" id="A0A3B9H1S1"/>
<sequence>MPKPRINLRLAAGVYAKLDEATRHPGVTKSAIIEQALREYFNPEVKLRFEERIMARLDAFDVRQGEIERDVGFTLEALGQFVLYWLTRTDPLPERERDAAHALGQRRFRYFVEQVARKVKSEGSCFPK</sequence>
<gene>
    <name evidence="1" type="ORF">DCG58_15880</name>
</gene>